<evidence type="ECO:0000313" key="3">
    <source>
        <dbReference type="EMBL" id="CAL6044039.1"/>
    </source>
</evidence>
<reference evidence="2" key="1">
    <citation type="submission" date="2023-06" db="EMBL/GenBank/DDBJ databases">
        <authorList>
            <person name="Kurt Z."/>
        </authorList>
    </citation>
    <scope>NUCLEOTIDE SEQUENCE</scope>
</reference>
<accession>A0AA86NQD2</accession>
<keyword evidence="4" id="KW-1185">Reference proteome</keyword>
<evidence type="ECO:0000313" key="4">
    <source>
        <dbReference type="Proteomes" id="UP001642409"/>
    </source>
</evidence>
<keyword evidence="1" id="KW-0812">Transmembrane</keyword>
<organism evidence="2">
    <name type="scientific">Hexamita inflata</name>
    <dbReference type="NCBI Taxonomy" id="28002"/>
    <lineage>
        <taxon>Eukaryota</taxon>
        <taxon>Metamonada</taxon>
        <taxon>Diplomonadida</taxon>
        <taxon>Hexamitidae</taxon>
        <taxon>Hexamitinae</taxon>
        <taxon>Hexamita</taxon>
    </lineage>
</organism>
<gene>
    <name evidence="2" type="ORF">HINF_LOCUS11422</name>
    <name evidence="3" type="ORF">HINF_LOCUS40365</name>
</gene>
<feature type="transmembrane region" description="Helical" evidence="1">
    <location>
        <begin position="12"/>
        <end position="35"/>
    </location>
</feature>
<comment type="caution">
    <text evidence="2">The sequence shown here is derived from an EMBL/GenBank/DDBJ whole genome shotgun (WGS) entry which is preliminary data.</text>
</comment>
<proteinExistence type="predicted"/>
<keyword evidence="1" id="KW-0472">Membrane</keyword>
<dbReference type="AlphaFoldDB" id="A0AA86NQD2"/>
<dbReference type="EMBL" id="CAXDID020000159">
    <property type="protein sequence ID" value="CAL6044039.1"/>
    <property type="molecule type" value="Genomic_DNA"/>
</dbReference>
<dbReference type="EMBL" id="CATOUU010000295">
    <property type="protein sequence ID" value="CAI9923777.1"/>
    <property type="molecule type" value="Genomic_DNA"/>
</dbReference>
<evidence type="ECO:0000313" key="2">
    <source>
        <dbReference type="EMBL" id="CAI9923777.1"/>
    </source>
</evidence>
<evidence type="ECO:0000256" key="1">
    <source>
        <dbReference type="SAM" id="Phobius"/>
    </source>
</evidence>
<sequence length="126" mass="14734">MHSQSGLTVILLFYFNNIILRLVRFSSLLVLYCYYVITNLKNDISVCTNNKKLLKPVIKESQTTIIGLPGGREITDRQTTYRPVKKFLARPVTFPLHIKNIRRKKLNFWTVHLASFVLDEIYLFSI</sequence>
<keyword evidence="1" id="KW-1133">Transmembrane helix</keyword>
<protein>
    <submittedName>
        <fullName evidence="3">Hypothetical_protein</fullName>
    </submittedName>
</protein>
<dbReference type="Proteomes" id="UP001642409">
    <property type="component" value="Unassembled WGS sequence"/>
</dbReference>
<reference evidence="3 4" key="2">
    <citation type="submission" date="2024-07" db="EMBL/GenBank/DDBJ databases">
        <authorList>
            <person name="Akdeniz Z."/>
        </authorList>
    </citation>
    <scope>NUCLEOTIDE SEQUENCE [LARGE SCALE GENOMIC DNA]</scope>
</reference>
<name>A0AA86NQD2_9EUKA</name>